<accession>A0AAV3YS57</accession>
<comment type="caution">
    <text evidence="1">The sequence shown here is derived from an EMBL/GenBank/DDBJ whole genome shotgun (WGS) entry which is preliminary data.</text>
</comment>
<evidence type="ECO:0000313" key="2">
    <source>
        <dbReference type="Proteomes" id="UP000735302"/>
    </source>
</evidence>
<name>A0AAV3YS57_9GAST</name>
<dbReference type="EMBL" id="BLXT01001350">
    <property type="protein sequence ID" value="GFN84873.1"/>
    <property type="molecule type" value="Genomic_DNA"/>
</dbReference>
<keyword evidence="2" id="KW-1185">Reference proteome</keyword>
<evidence type="ECO:0000313" key="1">
    <source>
        <dbReference type="EMBL" id="GFN84873.1"/>
    </source>
</evidence>
<reference evidence="1 2" key="1">
    <citation type="journal article" date="2021" name="Elife">
        <title>Chloroplast acquisition without the gene transfer in kleptoplastic sea slugs, Plakobranchus ocellatus.</title>
        <authorList>
            <person name="Maeda T."/>
            <person name="Takahashi S."/>
            <person name="Yoshida T."/>
            <person name="Shimamura S."/>
            <person name="Takaki Y."/>
            <person name="Nagai Y."/>
            <person name="Toyoda A."/>
            <person name="Suzuki Y."/>
            <person name="Arimoto A."/>
            <person name="Ishii H."/>
            <person name="Satoh N."/>
            <person name="Nishiyama T."/>
            <person name="Hasebe M."/>
            <person name="Maruyama T."/>
            <person name="Minagawa J."/>
            <person name="Obokata J."/>
            <person name="Shigenobu S."/>
        </authorList>
    </citation>
    <scope>NUCLEOTIDE SEQUENCE [LARGE SCALE GENOMIC DNA]</scope>
</reference>
<proteinExistence type="predicted"/>
<dbReference type="Proteomes" id="UP000735302">
    <property type="component" value="Unassembled WGS sequence"/>
</dbReference>
<organism evidence="1 2">
    <name type="scientific">Plakobranchus ocellatus</name>
    <dbReference type="NCBI Taxonomy" id="259542"/>
    <lineage>
        <taxon>Eukaryota</taxon>
        <taxon>Metazoa</taxon>
        <taxon>Spiralia</taxon>
        <taxon>Lophotrochozoa</taxon>
        <taxon>Mollusca</taxon>
        <taxon>Gastropoda</taxon>
        <taxon>Heterobranchia</taxon>
        <taxon>Euthyneura</taxon>
        <taxon>Panpulmonata</taxon>
        <taxon>Sacoglossa</taxon>
        <taxon>Placobranchoidea</taxon>
        <taxon>Plakobranchidae</taxon>
        <taxon>Plakobranchus</taxon>
    </lineage>
</organism>
<dbReference type="AlphaFoldDB" id="A0AAV3YS57"/>
<gene>
    <name evidence="1" type="ORF">PoB_001137900</name>
</gene>
<protein>
    <submittedName>
        <fullName evidence="1">Uncharacterized protein</fullName>
    </submittedName>
</protein>
<sequence>MLTNRYLRRTSVRESSYFVDNEDDPDNILTSNSSRAIQIVTPLYGAEKSNVISALLQLDLVPAKNPTSALIQQDLVLVKIPPPYLLQLDPVLAKNRTSDLFQQFMILARNLIPVLL</sequence>